<keyword evidence="2" id="KW-1133">Transmembrane helix</keyword>
<keyword evidence="2" id="KW-0812">Transmembrane</keyword>
<accession>A0ABP8EJE5</accession>
<proteinExistence type="predicted"/>
<evidence type="ECO:0000313" key="4">
    <source>
        <dbReference type="Proteomes" id="UP001501586"/>
    </source>
</evidence>
<dbReference type="EMBL" id="BAABAZ010000005">
    <property type="protein sequence ID" value="GAA4284087.1"/>
    <property type="molecule type" value="Genomic_DNA"/>
</dbReference>
<reference evidence="4" key="1">
    <citation type="journal article" date="2019" name="Int. J. Syst. Evol. Microbiol.">
        <title>The Global Catalogue of Microorganisms (GCM) 10K type strain sequencing project: providing services to taxonomists for standard genome sequencing and annotation.</title>
        <authorList>
            <consortium name="The Broad Institute Genomics Platform"/>
            <consortium name="The Broad Institute Genome Sequencing Center for Infectious Disease"/>
            <person name="Wu L."/>
            <person name="Ma J."/>
        </authorList>
    </citation>
    <scope>NUCLEOTIDE SEQUENCE [LARGE SCALE GENOMIC DNA]</scope>
    <source>
        <strain evidence="4">JCM 17458</strain>
    </source>
</reference>
<keyword evidence="2" id="KW-0472">Membrane</keyword>
<sequence length="111" mass="12298">MPVWIVLGVCAAVFVMAVAIAGSFNLFDGGMPAGRDHRPRRLLAPGFDVADLDEIALSPALRGYRMDEVDAVIAEMSERIREQDERIRRQETRIRELEFPTSSTGAAEGEH</sequence>
<dbReference type="RefSeq" id="WP_236864204.1">
    <property type="nucleotide sequence ID" value="NZ_BAABAZ010000005.1"/>
</dbReference>
<evidence type="ECO:0008006" key="5">
    <source>
        <dbReference type="Google" id="ProtNLM"/>
    </source>
</evidence>
<feature type="transmembrane region" description="Helical" evidence="2">
    <location>
        <begin position="6"/>
        <end position="27"/>
    </location>
</feature>
<comment type="caution">
    <text evidence="3">The sequence shown here is derived from an EMBL/GenBank/DDBJ whole genome shotgun (WGS) entry which is preliminary data.</text>
</comment>
<evidence type="ECO:0000313" key="3">
    <source>
        <dbReference type="EMBL" id="GAA4284087.1"/>
    </source>
</evidence>
<feature type="compositionally biased region" description="Basic and acidic residues" evidence="1">
    <location>
        <begin position="82"/>
        <end position="98"/>
    </location>
</feature>
<evidence type="ECO:0000256" key="1">
    <source>
        <dbReference type="SAM" id="MobiDB-lite"/>
    </source>
</evidence>
<evidence type="ECO:0000256" key="2">
    <source>
        <dbReference type="SAM" id="Phobius"/>
    </source>
</evidence>
<feature type="region of interest" description="Disordered" evidence="1">
    <location>
        <begin position="82"/>
        <end position="111"/>
    </location>
</feature>
<dbReference type="Proteomes" id="UP001501586">
    <property type="component" value="Unassembled WGS sequence"/>
</dbReference>
<protein>
    <recommendedName>
        <fullName evidence="5">DivIVA domain-containing protein</fullName>
    </recommendedName>
</protein>
<keyword evidence="4" id="KW-1185">Reference proteome</keyword>
<gene>
    <name evidence="3" type="ORF">GCM10022261_16180</name>
</gene>
<organism evidence="3 4">
    <name type="scientific">Brevibacterium daeguense</name>
    <dbReference type="NCBI Taxonomy" id="909936"/>
    <lineage>
        <taxon>Bacteria</taxon>
        <taxon>Bacillati</taxon>
        <taxon>Actinomycetota</taxon>
        <taxon>Actinomycetes</taxon>
        <taxon>Micrococcales</taxon>
        <taxon>Brevibacteriaceae</taxon>
        <taxon>Brevibacterium</taxon>
    </lineage>
</organism>
<name>A0ABP8EJE5_9MICO</name>